<gene>
    <name evidence="2" type="ORF">TBK1r_79070</name>
</gene>
<feature type="region of interest" description="Disordered" evidence="1">
    <location>
        <begin position="420"/>
        <end position="455"/>
    </location>
</feature>
<name>A0ABX5Y4J4_9BACT</name>
<dbReference type="Gene3D" id="3.30.420.380">
    <property type="match status" value="1"/>
</dbReference>
<reference evidence="2 3" key="1">
    <citation type="submission" date="2019-02" db="EMBL/GenBank/DDBJ databases">
        <title>Deep-cultivation of Planctomycetes and their phenomic and genomic characterization uncovers novel biology.</title>
        <authorList>
            <person name="Wiegand S."/>
            <person name="Jogler M."/>
            <person name="Boedeker C."/>
            <person name="Pinto D."/>
            <person name="Vollmers J."/>
            <person name="Rivas-Marin E."/>
            <person name="Kohn T."/>
            <person name="Peeters S.H."/>
            <person name="Heuer A."/>
            <person name="Rast P."/>
            <person name="Oberbeckmann S."/>
            <person name="Bunk B."/>
            <person name="Jeske O."/>
            <person name="Meyerdierks A."/>
            <person name="Storesund J.E."/>
            <person name="Kallscheuer N."/>
            <person name="Luecker S."/>
            <person name="Lage O.M."/>
            <person name="Pohl T."/>
            <person name="Merkel B.J."/>
            <person name="Hornburger P."/>
            <person name="Mueller R.-W."/>
            <person name="Bruemmer F."/>
            <person name="Labrenz M."/>
            <person name="Spormann A.M."/>
            <person name="Op den Camp H."/>
            <person name="Overmann J."/>
            <person name="Amann R."/>
            <person name="Jetten M.S.M."/>
            <person name="Mascher T."/>
            <person name="Medema M.H."/>
            <person name="Devos D.P."/>
            <person name="Kaster A.-K."/>
            <person name="Ovreas L."/>
            <person name="Rohde M."/>
            <person name="Galperin M.Y."/>
            <person name="Jogler C."/>
        </authorList>
    </citation>
    <scope>NUCLEOTIDE SEQUENCE [LARGE SCALE GENOMIC DNA]</scope>
    <source>
        <strain evidence="2 3">TBK1r</strain>
    </source>
</reference>
<protein>
    <recommendedName>
        <fullName evidence="4">Competence protein A</fullName>
    </recommendedName>
</protein>
<evidence type="ECO:0008006" key="4">
    <source>
        <dbReference type="Google" id="ProtNLM"/>
    </source>
</evidence>
<evidence type="ECO:0000313" key="2">
    <source>
        <dbReference type="EMBL" id="QDV88872.1"/>
    </source>
</evidence>
<organism evidence="2 3">
    <name type="scientific">Stieleria magnilauensis</name>
    <dbReference type="NCBI Taxonomy" id="2527963"/>
    <lineage>
        <taxon>Bacteria</taxon>
        <taxon>Pseudomonadati</taxon>
        <taxon>Planctomycetota</taxon>
        <taxon>Planctomycetia</taxon>
        <taxon>Pirellulales</taxon>
        <taxon>Pirellulaceae</taxon>
        <taxon>Stieleria</taxon>
    </lineage>
</organism>
<dbReference type="EMBL" id="CP036432">
    <property type="protein sequence ID" value="QDV88872.1"/>
    <property type="molecule type" value="Genomic_DNA"/>
</dbReference>
<accession>A0ABX5Y4J4</accession>
<evidence type="ECO:0000313" key="3">
    <source>
        <dbReference type="Proteomes" id="UP000318081"/>
    </source>
</evidence>
<dbReference type="InterPro" id="IPR043129">
    <property type="entry name" value="ATPase_NBD"/>
</dbReference>
<dbReference type="RefSeq" id="WP_145221660.1">
    <property type="nucleotide sequence ID" value="NZ_CP036432.1"/>
</dbReference>
<sequence length="455" mass="49755">MSDRFCIDGGGLIAHTESGWFLQVGFEQTELAAETPPKVVAERFAHLCDSVKGADKRCVLGVPSGECFFVCDELPDSIDAKDRSAVTFELERHFPLDAESMVADYFVRAASGQIAAVAIETRRHQPTVDALEAAGIEVVSILPTAFLIARAFYRSDAEKSPFTLWIFASTSAESLSVDGGGVYRWRQFYDADDELRRHQATVADQVDASERTVIVGRSELTFQPRGRVQWCDRDAVRLAAEGAGLALGGRWGRWPDLRRGDLAPSDPLFAVAGPLRKLAVAATCCFLILSIAAWYRGNRLAAESESVRQQQRAVFAEAYPGRRVPVMLMRTVRGEYSKTLGSRGRGDAIKLPVPATRVLKDLYRGLEHAQRVGGVRLRLMDLKIVDGVCSLTVRAVDAVQIGTIAKSLETIGFDVTPPAAEQIDPSKDEPIPTYQSTLSAVWNPPANRAEEGVES</sequence>
<keyword evidence="3" id="KW-1185">Reference proteome</keyword>
<proteinExistence type="predicted"/>
<dbReference type="Proteomes" id="UP000318081">
    <property type="component" value="Chromosome"/>
</dbReference>
<evidence type="ECO:0000256" key="1">
    <source>
        <dbReference type="SAM" id="MobiDB-lite"/>
    </source>
</evidence>
<dbReference type="SUPFAM" id="SSF53067">
    <property type="entry name" value="Actin-like ATPase domain"/>
    <property type="match status" value="1"/>
</dbReference>